<dbReference type="EMBL" id="MSDO01000011">
    <property type="protein sequence ID" value="OLO04380.1"/>
    <property type="molecule type" value="Genomic_DNA"/>
</dbReference>
<proteinExistence type="predicted"/>
<dbReference type="CDD" id="cd00093">
    <property type="entry name" value="HTH_XRE"/>
    <property type="match status" value="1"/>
</dbReference>
<dbReference type="OrthoDB" id="9791537at2"/>
<dbReference type="SUPFAM" id="SSF47413">
    <property type="entry name" value="lambda repressor-like DNA-binding domains"/>
    <property type="match status" value="1"/>
</dbReference>
<dbReference type="Proteomes" id="UP000186878">
    <property type="component" value="Unassembled WGS sequence"/>
</dbReference>
<dbReference type="Pfam" id="PF01381">
    <property type="entry name" value="HTH_3"/>
    <property type="match status" value="1"/>
</dbReference>
<evidence type="ECO:0000313" key="3">
    <source>
        <dbReference type="Proteomes" id="UP000186878"/>
    </source>
</evidence>
<dbReference type="SMART" id="SM00530">
    <property type="entry name" value="HTH_XRE"/>
    <property type="match status" value="1"/>
</dbReference>
<reference evidence="2 3" key="1">
    <citation type="submission" date="2016-12" db="EMBL/GenBank/DDBJ databases">
        <title>Draft genome sequences of strains Salinicola socius SMB35, Salinicola sp. MH3R3-1 and Chromohalobacter sp. SMB17 from the Verkhnekamsk potash mining region of Russia.</title>
        <authorList>
            <person name="Mavrodi D.V."/>
            <person name="Olsson B.E."/>
            <person name="Korsakova E.S."/>
            <person name="Pyankova A."/>
            <person name="Mavrodi O.V."/>
            <person name="Plotnikova E.G."/>
        </authorList>
    </citation>
    <scope>NUCLEOTIDE SEQUENCE [LARGE SCALE GENOMIC DNA]</scope>
    <source>
        <strain evidence="2 3">SMB35</strain>
    </source>
</reference>
<keyword evidence="3" id="KW-1185">Reference proteome</keyword>
<sequence length="202" mass="22404">MDGLGPRIKQLRLQAGMSKAALARRVGVSDVTISYWESGTIKQIGHERLVALTSALNCSIKQLLDDDSLNAISATSRTSSTAVLSLQAHLGVPWEQQETETGGMSTLQMLTRDCHLVTPAENESFDFLFEGDLAAIATCDRFQQDGLYLLEREGLLQIQYLEHLASGRMRVSGEQLQGVTVESVRHPPFRIVGYVRARWCRQ</sequence>
<gene>
    <name evidence="2" type="ORF">BTW07_09510</name>
</gene>
<accession>A0A1Q8SSG5</accession>
<dbReference type="PROSITE" id="PS50943">
    <property type="entry name" value="HTH_CROC1"/>
    <property type="match status" value="1"/>
</dbReference>
<dbReference type="GO" id="GO:0003677">
    <property type="term" value="F:DNA binding"/>
    <property type="evidence" value="ECO:0007669"/>
    <property type="project" value="InterPro"/>
</dbReference>
<name>A0A1Q8SSG5_9GAMM</name>
<dbReference type="AlphaFoldDB" id="A0A1Q8SSG5"/>
<dbReference type="STRING" id="404433.BTW07_09510"/>
<organism evidence="2 3">
    <name type="scientific">Salinicola socius</name>
    <dbReference type="NCBI Taxonomy" id="404433"/>
    <lineage>
        <taxon>Bacteria</taxon>
        <taxon>Pseudomonadati</taxon>
        <taxon>Pseudomonadota</taxon>
        <taxon>Gammaproteobacteria</taxon>
        <taxon>Oceanospirillales</taxon>
        <taxon>Halomonadaceae</taxon>
        <taxon>Salinicola</taxon>
    </lineage>
</organism>
<dbReference type="InterPro" id="IPR001387">
    <property type="entry name" value="Cro/C1-type_HTH"/>
</dbReference>
<comment type="caution">
    <text evidence="2">The sequence shown here is derived from an EMBL/GenBank/DDBJ whole genome shotgun (WGS) entry which is preliminary data.</text>
</comment>
<evidence type="ECO:0000259" key="1">
    <source>
        <dbReference type="PROSITE" id="PS50943"/>
    </source>
</evidence>
<protein>
    <recommendedName>
        <fullName evidence="1">HTH cro/C1-type domain-containing protein</fullName>
    </recommendedName>
</protein>
<evidence type="ECO:0000313" key="2">
    <source>
        <dbReference type="EMBL" id="OLO04380.1"/>
    </source>
</evidence>
<dbReference type="Gene3D" id="1.10.260.40">
    <property type="entry name" value="lambda repressor-like DNA-binding domains"/>
    <property type="match status" value="1"/>
</dbReference>
<feature type="domain" description="HTH cro/C1-type" evidence="1">
    <location>
        <begin position="8"/>
        <end position="63"/>
    </location>
</feature>
<dbReference type="InterPro" id="IPR010982">
    <property type="entry name" value="Lambda_DNA-bd_dom_sf"/>
</dbReference>
<dbReference type="RefSeq" id="WP_075569937.1">
    <property type="nucleotide sequence ID" value="NZ_PZJS01000008.1"/>
</dbReference>